<evidence type="ECO:0000256" key="2">
    <source>
        <dbReference type="ARBA" id="ARBA00022692"/>
    </source>
</evidence>
<evidence type="ECO:0000256" key="1">
    <source>
        <dbReference type="ARBA" id="ARBA00004127"/>
    </source>
</evidence>
<dbReference type="InterPro" id="IPR018393">
    <property type="entry name" value="NADHpl_OxRdtase_5_subgr"/>
</dbReference>
<feature type="transmembrane region" description="Helical" evidence="6">
    <location>
        <begin position="258"/>
        <end position="277"/>
    </location>
</feature>
<evidence type="ECO:0000259" key="8">
    <source>
        <dbReference type="Pfam" id="PF00662"/>
    </source>
</evidence>
<dbReference type="InterPro" id="IPR003945">
    <property type="entry name" value="NU5C-like"/>
</dbReference>
<feature type="transmembrane region" description="Helical" evidence="6">
    <location>
        <begin position="6"/>
        <end position="26"/>
    </location>
</feature>
<feature type="transmembrane region" description="Helical" evidence="6">
    <location>
        <begin position="381"/>
        <end position="403"/>
    </location>
</feature>
<dbReference type="Pfam" id="PF00662">
    <property type="entry name" value="Proton_antipo_N"/>
    <property type="match status" value="1"/>
</dbReference>
<dbReference type="PRINTS" id="PR01435">
    <property type="entry name" value="NPOXDRDTASE5"/>
</dbReference>
<keyword evidence="4 6" id="KW-0472">Membrane</keyword>
<feature type="transmembrane region" description="Helical" evidence="6">
    <location>
        <begin position="123"/>
        <end position="140"/>
    </location>
</feature>
<dbReference type="NCBIfam" id="TIGR01974">
    <property type="entry name" value="NDH_I_L"/>
    <property type="match status" value="1"/>
</dbReference>
<dbReference type="GO" id="GO:0008137">
    <property type="term" value="F:NADH dehydrogenase (ubiquinone) activity"/>
    <property type="evidence" value="ECO:0007669"/>
    <property type="project" value="InterPro"/>
</dbReference>
<feature type="transmembrane region" description="Helical" evidence="6">
    <location>
        <begin position="594"/>
        <end position="614"/>
    </location>
</feature>
<dbReference type="GO" id="GO:0003954">
    <property type="term" value="F:NADH dehydrogenase activity"/>
    <property type="evidence" value="ECO:0007669"/>
    <property type="project" value="TreeGrafter"/>
</dbReference>
<evidence type="ECO:0000313" key="10">
    <source>
        <dbReference type="Proteomes" id="UP000236173"/>
    </source>
</evidence>
<comment type="caution">
    <text evidence="9">The sequence shown here is derived from an EMBL/GenBank/DDBJ whole genome shotgun (WGS) entry which is preliminary data.</text>
</comment>
<dbReference type="NCBIfam" id="NF005141">
    <property type="entry name" value="PRK06590.1"/>
    <property type="match status" value="1"/>
</dbReference>
<feature type="transmembrane region" description="Helical" evidence="6">
    <location>
        <begin position="506"/>
        <end position="530"/>
    </location>
</feature>
<dbReference type="PRINTS" id="PR01434">
    <property type="entry name" value="NADHDHGNASE5"/>
</dbReference>
<keyword evidence="2 5" id="KW-0812">Transmembrane</keyword>
<dbReference type="Pfam" id="PF00361">
    <property type="entry name" value="Proton_antipo_M"/>
    <property type="match status" value="1"/>
</dbReference>
<feature type="transmembrane region" description="Helical" evidence="6">
    <location>
        <begin position="648"/>
        <end position="666"/>
    </location>
</feature>
<evidence type="ECO:0000256" key="3">
    <source>
        <dbReference type="ARBA" id="ARBA00022989"/>
    </source>
</evidence>
<evidence type="ECO:0000259" key="7">
    <source>
        <dbReference type="Pfam" id="PF00361"/>
    </source>
</evidence>
<feature type="transmembrane region" description="Helical" evidence="6">
    <location>
        <begin position="423"/>
        <end position="442"/>
    </location>
</feature>
<evidence type="ECO:0000256" key="5">
    <source>
        <dbReference type="RuleBase" id="RU000320"/>
    </source>
</evidence>
<feature type="transmembrane region" description="Helical" evidence="6">
    <location>
        <begin position="146"/>
        <end position="165"/>
    </location>
</feature>
<dbReference type="InterPro" id="IPR001750">
    <property type="entry name" value="ND/Mrp_TM"/>
</dbReference>
<accession>A0A2H5XGC7</accession>
<dbReference type="GO" id="GO:0042773">
    <property type="term" value="P:ATP synthesis coupled electron transport"/>
    <property type="evidence" value="ECO:0007669"/>
    <property type="project" value="InterPro"/>
</dbReference>
<sequence>MEATPIVTAVVMLAPFGAYLVNVFFGRWLKERAHLVSLTLVGVSAMLSLALFGKTLWRSLSDPHFHGWHGTWFTVPAGAYTLKLGYQVDQLTAFMLVVVTFIGWFIQLYSVGYMHGDPRYSRYFAFLSLFKASMLLLVLTDNLVGLYAAWELVGLCSYLLIGFWFEKPEAARAAKKAFIVTRIGDAGFALGIFLTFAVTGVLGFSDIFEFAEKASPEAKQLLTVAAILLFCGAVGKSAQFPLHIWLPDAMEGPTPVSALIHAATMVAAGVYMVGRLYPLFALQGFEHNPALTVVAWTGGFTAFLAATIAVAQDDIKRVLAYSTISQLGYMLMGLGVGGFTAGLFHLVTHAFFKALLFLGSGSVIHAVGHNDMKRMGGLKDYMPITFWTYLCGTAALAGVPPFAGFWSKDEILGAAFHSHIPGAKALFALGLVTAFLTAFYMTRQIGLVFWGKLRDHHAHPHESPPVMTIPLAVLAFFSVTAGFIGIPGANLFERLVHFEAAPHHTLSWLPMILSIVAAALGIGAGYSLYIANPIRSPEEEPLRHRLGTLYDLLANKWYLDWYDPQLPQPGYYVARGFIWLAILWRWFDLHIIDGIVNAVGYATAFIFATAYRWFDLYIVDGAVNFIGWFTKGVGNITRRVQTGLVQHYMFLVVAGLAAVALWALWLQLR</sequence>
<feature type="transmembrane region" description="Helical" evidence="6">
    <location>
        <begin position="318"/>
        <end position="344"/>
    </location>
</feature>
<dbReference type="Gene3D" id="1.20.5.2700">
    <property type="match status" value="1"/>
</dbReference>
<name>A0A2H5XGC7_9BACT</name>
<evidence type="ECO:0000256" key="4">
    <source>
        <dbReference type="ARBA" id="ARBA00023136"/>
    </source>
</evidence>
<feature type="domain" description="NADH:quinone oxidoreductase/Mrp antiporter transmembrane" evidence="7">
    <location>
        <begin position="141"/>
        <end position="435"/>
    </location>
</feature>
<feature type="transmembrane region" description="Helical" evidence="6">
    <location>
        <begin position="186"/>
        <end position="204"/>
    </location>
</feature>
<dbReference type="EMBL" id="BEHT01000063">
    <property type="protein sequence ID" value="GBD00239.1"/>
    <property type="molecule type" value="Genomic_DNA"/>
</dbReference>
<dbReference type="Proteomes" id="UP000236173">
    <property type="component" value="Unassembled WGS sequence"/>
</dbReference>
<dbReference type="GO" id="GO:0016020">
    <property type="term" value="C:membrane"/>
    <property type="evidence" value="ECO:0007669"/>
    <property type="project" value="UniProtKB-SubCell"/>
</dbReference>
<proteinExistence type="predicted"/>
<feature type="transmembrane region" description="Helical" evidence="6">
    <location>
        <begin position="224"/>
        <end position="246"/>
    </location>
</feature>
<dbReference type="GO" id="GO:0015990">
    <property type="term" value="P:electron transport coupled proton transport"/>
    <property type="evidence" value="ECO:0007669"/>
    <property type="project" value="TreeGrafter"/>
</dbReference>
<reference evidence="10" key="1">
    <citation type="submission" date="2017-09" db="EMBL/GenBank/DDBJ databases">
        <title>Metaegenomics of thermophilic ammonia-oxidizing enrichment culture.</title>
        <authorList>
            <person name="Kato S."/>
            <person name="Suzuki K."/>
        </authorList>
    </citation>
    <scope>NUCLEOTIDE SEQUENCE [LARGE SCALE GENOMIC DNA]</scope>
</reference>
<comment type="subcellular location">
    <subcellularLocation>
        <location evidence="1">Endomembrane system</location>
        <topology evidence="1">Multi-pass membrane protein</topology>
    </subcellularLocation>
    <subcellularLocation>
        <location evidence="5">Membrane</location>
        <topology evidence="5">Multi-pass membrane protein</topology>
    </subcellularLocation>
</comment>
<feature type="transmembrane region" description="Helical" evidence="6">
    <location>
        <begin position="33"/>
        <end position="53"/>
    </location>
</feature>
<feature type="transmembrane region" description="Helical" evidence="6">
    <location>
        <begin position="463"/>
        <end position="486"/>
    </location>
</feature>
<dbReference type="InterPro" id="IPR001516">
    <property type="entry name" value="Proton_antipo_N"/>
</dbReference>
<feature type="transmembrane region" description="Helical" evidence="6">
    <location>
        <begin position="91"/>
        <end position="111"/>
    </location>
</feature>
<dbReference type="PANTHER" id="PTHR42829:SF2">
    <property type="entry name" value="NADH-UBIQUINONE OXIDOREDUCTASE CHAIN 5"/>
    <property type="match status" value="1"/>
</dbReference>
<dbReference type="PANTHER" id="PTHR42829">
    <property type="entry name" value="NADH-UBIQUINONE OXIDOREDUCTASE CHAIN 5"/>
    <property type="match status" value="1"/>
</dbReference>
<organism evidence="9 10">
    <name type="scientific">Candidatus Fervidibacter japonicus</name>
    <dbReference type="NCBI Taxonomy" id="2035412"/>
    <lineage>
        <taxon>Bacteria</taxon>
        <taxon>Candidatus Fervidibacterota</taxon>
        <taxon>Candidatus Fervidibacter</taxon>
    </lineage>
</organism>
<gene>
    <name evidence="9" type="primary">nuoL_2</name>
    <name evidence="9" type="ORF">HRbin17_02777</name>
</gene>
<feature type="transmembrane region" description="Helical" evidence="6">
    <location>
        <begin position="350"/>
        <end position="369"/>
    </location>
</feature>
<protein>
    <submittedName>
        <fullName evidence="9">NADH-quinone oxidoreductase subunit L</fullName>
        <ecNumber evidence="9">1.6.5.11</ecNumber>
    </submittedName>
</protein>
<feature type="domain" description="NADH-Ubiquinone oxidoreductase (complex I) chain 5 N-terminal" evidence="8">
    <location>
        <begin position="75"/>
        <end position="124"/>
    </location>
</feature>
<evidence type="ECO:0000256" key="6">
    <source>
        <dbReference type="SAM" id="Phobius"/>
    </source>
</evidence>
<keyword evidence="9" id="KW-0560">Oxidoreductase</keyword>
<dbReference type="GO" id="GO:0012505">
    <property type="term" value="C:endomembrane system"/>
    <property type="evidence" value="ECO:0007669"/>
    <property type="project" value="UniProtKB-SubCell"/>
</dbReference>
<evidence type="ECO:0000313" key="9">
    <source>
        <dbReference type="EMBL" id="GBD00239.1"/>
    </source>
</evidence>
<feature type="transmembrane region" description="Helical" evidence="6">
    <location>
        <begin position="289"/>
        <end position="311"/>
    </location>
</feature>
<keyword evidence="3 6" id="KW-1133">Transmembrane helix</keyword>
<dbReference type="EC" id="1.6.5.11" evidence="9"/>
<dbReference type="AlphaFoldDB" id="A0A2H5XGC7"/>